<dbReference type="AlphaFoldDB" id="A0A841JC85"/>
<dbReference type="InterPro" id="IPR018060">
    <property type="entry name" value="HTH_AraC"/>
</dbReference>
<dbReference type="SUPFAM" id="SSF51215">
    <property type="entry name" value="Regulatory protein AraC"/>
    <property type="match status" value="1"/>
</dbReference>
<dbReference type="InterPro" id="IPR037923">
    <property type="entry name" value="HTH-like"/>
</dbReference>
<keyword evidence="3" id="KW-0804">Transcription</keyword>
<dbReference type="InterPro" id="IPR020449">
    <property type="entry name" value="Tscrpt_reg_AraC-type_HTH"/>
</dbReference>
<dbReference type="InterPro" id="IPR009057">
    <property type="entry name" value="Homeodomain-like_sf"/>
</dbReference>
<gene>
    <name evidence="5" type="ORF">HDF22_002065</name>
</gene>
<dbReference type="PRINTS" id="PR00032">
    <property type="entry name" value="HTHARAC"/>
</dbReference>
<protein>
    <submittedName>
        <fullName evidence="5">AraC-like DNA-binding protein</fullName>
    </submittedName>
</protein>
<keyword evidence="1" id="KW-0805">Transcription regulation</keyword>
<evidence type="ECO:0000313" key="5">
    <source>
        <dbReference type="EMBL" id="MBB6127952.1"/>
    </source>
</evidence>
<keyword evidence="2 5" id="KW-0238">DNA-binding</keyword>
<evidence type="ECO:0000256" key="2">
    <source>
        <dbReference type="ARBA" id="ARBA00023125"/>
    </source>
</evidence>
<name>A0A841JC85_9SPHI</name>
<dbReference type="Proteomes" id="UP000548326">
    <property type="component" value="Unassembled WGS sequence"/>
</dbReference>
<dbReference type="EMBL" id="JACHCA010000005">
    <property type="protein sequence ID" value="MBB6127952.1"/>
    <property type="molecule type" value="Genomic_DNA"/>
</dbReference>
<proteinExistence type="predicted"/>
<comment type="caution">
    <text evidence="5">The sequence shown here is derived from an EMBL/GenBank/DDBJ whole genome shotgun (WGS) entry which is preliminary data.</text>
</comment>
<sequence length="284" mass="32786">MRDIPVHQLRERASTGLEIRRFVAGDIPDDDADTLGAHRDDHYIFFVIEEGTASLMIDFHELRFGASSLYYILPGQVHHRIRNEVGYGWFIAIDALLIAPDYRNVFESQLVLQQPFALDAIKMRQCTDLLCLMREKYQEDNPGPFYLQVVHSLVQSFVGIAACCFSGFDNLQFALSRPVQLAQEFKKLLINNIRQVKSPSAYASMLNVSETYLNEALKKVTGLSVSYWIQQEVLLEAKRLLYYSEMNVKEIAHTLGYTDHTYFSRLFKKVEGTTPLLFRTHYRK</sequence>
<dbReference type="SMART" id="SM00342">
    <property type="entry name" value="HTH_ARAC"/>
    <property type="match status" value="1"/>
</dbReference>
<dbReference type="PANTHER" id="PTHR43280">
    <property type="entry name" value="ARAC-FAMILY TRANSCRIPTIONAL REGULATOR"/>
    <property type="match status" value="1"/>
</dbReference>
<feature type="domain" description="HTH araC/xylS-type" evidence="4">
    <location>
        <begin position="183"/>
        <end position="281"/>
    </location>
</feature>
<evidence type="ECO:0000313" key="6">
    <source>
        <dbReference type="Proteomes" id="UP000548326"/>
    </source>
</evidence>
<dbReference type="Pfam" id="PF12833">
    <property type="entry name" value="HTH_18"/>
    <property type="match status" value="1"/>
</dbReference>
<dbReference type="GO" id="GO:0003700">
    <property type="term" value="F:DNA-binding transcription factor activity"/>
    <property type="evidence" value="ECO:0007669"/>
    <property type="project" value="InterPro"/>
</dbReference>
<dbReference type="RefSeq" id="WP_183587267.1">
    <property type="nucleotide sequence ID" value="NZ_JACHCA010000005.1"/>
</dbReference>
<accession>A0A841JC85</accession>
<evidence type="ECO:0000256" key="3">
    <source>
        <dbReference type="ARBA" id="ARBA00023163"/>
    </source>
</evidence>
<dbReference type="GO" id="GO:0043565">
    <property type="term" value="F:sequence-specific DNA binding"/>
    <property type="evidence" value="ECO:0007669"/>
    <property type="project" value="InterPro"/>
</dbReference>
<dbReference type="SUPFAM" id="SSF46689">
    <property type="entry name" value="Homeodomain-like"/>
    <property type="match status" value="1"/>
</dbReference>
<dbReference type="PANTHER" id="PTHR43280:SF32">
    <property type="entry name" value="TRANSCRIPTIONAL REGULATORY PROTEIN"/>
    <property type="match status" value="1"/>
</dbReference>
<evidence type="ECO:0000259" key="4">
    <source>
        <dbReference type="PROSITE" id="PS01124"/>
    </source>
</evidence>
<dbReference type="PROSITE" id="PS01124">
    <property type="entry name" value="HTH_ARAC_FAMILY_2"/>
    <property type="match status" value="1"/>
</dbReference>
<reference evidence="5 6" key="1">
    <citation type="submission" date="2020-08" db="EMBL/GenBank/DDBJ databases">
        <title>Genomic Encyclopedia of Type Strains, Phase IV (KMG-V): Genome sequencing to study the core and pangenomes of soil and plant-associated prokaryotes.</title>
        <authorList>
            <person name="Whitman W."/>
        </authorList>
    </citation>
    <scope>NUCLEOTIDE SEQUENCE [LARGE SCALE GENOMIC DNA]</scope>
    <source>
        <strain evidence="5 6">MP601</strain>
    </source>
</reference>
<dbReference type="Gene3D" id="1.10.10.60">
    <property type="entry name" value="Homeodomain-like"/>
    <property type="match status" value="1"/>
</dbReference>
<organism evidence="5 6">
    <name type="scientific">Mucilaginibacter lappiensis</name>
    <dbReference type="NCBI Taxonomy" id="354630"/>
    <lineage>
        <taxon>Bacteria</taxon>
        <taxon>Pseudomonadati</taxon>
        <taxon>Bacteroidota</taxon>
        <taxon>Sphingobacteriia</taxon>
        <taxon>Sphingobacteriales</taxon>
        <taxon>Sphingobacteriaceae</taxon>
        <taxon>Mucilaginibacter</taxon>
    </lineage>
</organism>
<evidence type="ECO:0000256" key="1">
    <source>
        <dbReference type="ARBA" id="ARBA00023015"/>
    </source>
</evidence>